<dbReference type="AlphaFoldDB" id="A0A839Q6C3"/>
<dbReference type="GO" id="GO:0005576">
    <property type="term" value="C:extracellular region"/>
    <property type="evidence" value="ECO:0007669"/>
    <property type="project" value="TreeGrafter"/>
</dbReference>
<dbReference type="InterPro" id="IPR003399">
    <property type="entry name" value="Mce/MlaD"/>
</dbReference>
<dbReference type="Pfam" id="PF02470">
    <property type="entry name" value="MlaD"/>
    <property type="match status" value="1"/>
</dbReference>
<name>A0A839Q6C3_MYCIR</name>
<dbReference type="NCBIfam" id="TIGR00996">
    <property type="entry name" value="Mtu_fam_mce"/>
    <property type="match status" value="1"/>
</dbReference>
<feature type="compositionally biased region" description="Low complexity" evidence="1">
    <location>
        <begin position="407"/>
        <end position="421"/>
    </location>
</feature>
<comment type="caution">
    <text evidence="4">The sequence shown here is derived from an EMBL/GenBank/DDBJ whole genome shotgun (WGS) entry which is preliminary data.</text>
</comment>
<reference evidence="4 5" key="1">
    <citation type="submission" date="2020-08" db="EMBL/GenBank/DDBJ databases">
        <title>The Agave Microbiome: Exploring the role of microbial communities in plant adaptations to desert environments.</title>
        <authorList>
            <person name="Partida-Martinez L.P."/>
        </authorList>
    </citation>
    <scope>NUCLEOTIDE SEQUENCE [LARGE SCALE GENOMIC DNA]</scope>
    <source>
        <strain evidence="4 5">AT2.18</strain>
    </source>
</reference>
<evidence type="ECO:0000313" key="5">
    <source>
        <dbReference type="Proteomes" id="UP000550501"/>
    </source>
</evidence>
<sequence>MRTLTTGSRVRNGLMGVVLTVLAIGVGQSLTTVPMLFALPKYYGEFSEAGGLNTGDVVRLNGMDVGSVTSIKVDDDRVRVGFTLGATIVGTDSRLSIRTDTILGKKTLEVDPQGSTALRANDTLPLGQSTTPYQIYDAFDDLARSTGGWDIESLRESLNVLSDTVTASSPQLSAALDGVAEFSDTIGTRDDQLNDLLDNADQVAAILGDRSDDINQLIVNAQALLAKFNAREAEIDALLGNVAAVSTQVAGVIADNPNLNAVLVQLRTLTQTLADNKTELTRTLATVDRFVGAISEAVASGPYFKVMVANLLPGQFLQPFIDAAFKNRGIDPQKFWGDAGLPAFQFPDPNGQRFPNGAPPPAPAPREGTPESAGPAVEKGSPCSYTPAVGALPTPGDPLPCSRETTGPFGDNPYGPNYGPPRVDASTPQPDSAPAPGVPAAALPGQPPPPVPGTPVPLPDAPPGARTAATPPAPTGQ</sequence>
<dbReference type="RefSeq" id="WP_183467040.1">
    <property type="nucleotide sequence ID" value="NZ_JACHVU010000002.1"/>
</dbReference>
<dbReference type="Pfam" id="PF11887">
    <property type="entry name" value="Mce4_CUP1"/>
    <property type="match status" value="1"/>
</dbReference>
<dbReference type="InterPro" id="IPR052336">
    <property type="entry name" value="MlaD_Phospholipid_Transporter"/>
</dbReference>
<dbReference type="Gene3D" id="1.20.1170.10">
    <property type="match status" value="1"/>
</dbReference>
<organism evidence="4 5">
    <name type="scientific">Mycolicibacterium iranicum</name>
    <name type="common">Mycobacterium iranicum</name>
    <dbReference type="NCBI Taxonomy" id="912594"/>
    <lineage>
        <taxon>Bacteria</taxon>
        <taxon>Bacillati</taxon>
        <taxon>Actinomycetota</taxon>
        <taxon>Actinomycetes</taxon>
        <taxon>Mycobacteriales</taxon>
        <taxon>Mycobacteriaceae</taxon>
        <taxon>Mycolicibacterium</taxon>
    </lineage>
</organism>
<dbReference type="EMBL" id="JACHVU010000002">
    <property type="protein sequence ID" value="MBB2989776.1"/>
    <property type="molecule type" value="Genomic_DNA"/>
</dbReference>
<feature type="region of interest" description="Disordered" evidence="1">
    <location>
        <begin position="339"/>
        <end position="477"/>
    </location>
</feature>
<keyword evidence="5" id="KW-1185">Reference proteome</keyword>
<evidence type="ECO:0000259" key="2">
    <source>
        <dbReference type="Pfam" id="PF02470"/>
    </source>
</evidence>
<feature type="domain" description="Mce/MlaD" evidence="2">
    <location>
        <begin position="41"/>
        <end position="112"/>
    </location>
</feature>
<proteinExistence type="predicted"/>
<dbReference type="InterPro" id="IPR005693">
    <property type="entry name" value="Mce"/>
</dbReference>
<dbReference type="InterPro" id="IPR024516">
    <property type="entry name" value="Mce_C"/>
</dbReference>
<accession>A0A839Q6C3</accession>
<dbReference type="PRINTS" id="PR01782">
    <property type="entry name" value="MCEVIRFACTOR"/>
</dbReference>
<evidence type="ECO:0000259" key="3">
    <source>
        <dbReference type="Pfam" id="PF11887"/>
    </source>
</evidence>
<dbReference type="PANTHER" id="PTHR33371">
    <property type="entry name" value="INTERMEMBRANE PHOSPHOLIPID TRANSPORT SYSTEM BINDING PROTEIN MLAD-RELATED"/>
    <property type="match status" value="1"/>
</dbReference>
<evidence type="ECO:0000313" key="4">
    <source>
        <dbReference type="EMBL" id="MBB2989776.1"/>
    </source>
</evidence>
<dbReference type="PANTHER" id="PTHR33371:SF18">
    <property type="entry name" value="MCE-FAMILY PROTEIN MCE3C"/>
    <property type="match status" value="1"/>
</dbReference>
<feature type="compositionally biased region" description="Pro residues" evidence="1">
    <location>
        <begin position="445"/>
        <end position="462"/>
    </location>
</feature>
<feature type="domain" description="Mammalian cell entry C-terminal" evidence="3">
    <location>
        <begin position="117"/>
        <end position="297"/>
    </location>
</feature>
<gene>
    <name evidence="4" type="ORF">FHR72_001239</name>
</gene>
<protein>
    <submittedName>
        <fullName evidence="4">Phospholipid/cholesterol/gamma-HCH transport system substrate-binding protein</fullName>
    </submittedName>
</protein>
<dbReference type="Proteomes" id="UP000550501">
    <property type="component" value="Unassembled WGS sequence"/>
</dbReference>
<evidence type="ECO:0000256" key="1">
    <source>
        <dbReference type="SAM" id="MobiDB-lite"/>
    </source>
</evidence>